<evidence type="ECO:0000256" key="8">
    <source>
        <dbReference type="SAM" id="MobiDB-lite"/>
    </source>
</evidence>
<dbReference type="KEGG" id="btab:109039510"/>
<dbReference type="Pfam" id="PF13965">
    <property type="entry name" value="SID-1_RNA_chan"/>
    <property type="match status" value="1"/>
</dbReference>
<keyword evidence="4 10" id="KW-0732">Signal</keyword>
<evidence type="ECO:0000256" key="3">
    <source>
        <dbReference type="ARBA" id="ARBA00022692"/>
    </source>
</evidence>
<evidence type="ECO:0000256" key="7">
    <source>
        <dbReference type="ARBA" id="ARBA00023180"/>
    </source>
</evidence>
<keyword evidence="7" id="KW-0325">Glycoprotein</keyword>
<dbReference type="GO" id="GO:0005764">
    <property type="term" value="C:lysosome"/>
    <property type="evidence" value="ECO:0007669"/>
    <property type="project" value="TreeGrafter"/>
</dbReference>
<evidence type="ECO:0000256" key="4">
    <source>
        <dbReference type="ARBA" id="ARBA00022729"/>
    </source>
</evidence>
<feature type="transmembrane region" description="Helical" evidence="9">
    <location>
        <begin position="694"/>
        <end position="713"/>
    </location>
</feature>
<sequence length="778" mass="89213">MLIPKYFPAYLFLHILAAEHVNAWDWSLTGIYEPPFPIKPIPLFANYCQVYTMEINKTVSYLFEYPNYKDVSDLEPPRVTISSTSADESYPIIIVVQQRRSVLSWKLPLTIQSKQNSYAYHRTSRTLCTDLEDVQNPEGEHEMVISVSTSSPSNVNFSLEVVKQQNFSIKLEDEYETVITPSEPAFFLYNFSENVSSVLLEIDSPDKTCMTLSIQNISCPVFDLEHTIQYRGDWETVSSKGGIMLTRQDFPEGLYIVFDLHSDDSDCISSTVDGPEVDVSEADRKKVIRFKLNKNLNYEDYLFASLAVLLSFSSVFILSGLLLCCTRKSPETVTVSEESCTVISAGEIINPNDSVSADSSLDEEETDKSSKESKELVGTKTFLFVSDLSKKNPQAVQAKARLYFWNLLTVAVFYSLPVVQLVFTYQKVLNMSGNQDMCYYNFLCSHRLLQISDFNHVFTNIGYILLGLLFILLVYRKDAACQLHSTKGIPHHFGLYYSMGTALMMEGILSACYHICPNHSNIQFDTSFMYIIAMLSMLKIYQNRHSDINASAYTTYLVLACVIFIGMCGILNGSFIFYVVFTALHIITCFFLSLQIYYMGRWKLGFHSFKRTIIEFFTNLRAGLRHCKPMYPNRMVLLILGNACNWGLAVHLWMSNRSNFATYLLIIFMANLILYLTFYITMKLLSGERILLQPFLYIIFAVIFWGASGYFFMSRSTNWQLTPAESRTYNKSCMLLKFYDNHDIWHLISAGSMFFSFMVLLTLDDDLKDKERKLIPVF</sequence>
<keyword evidence="12" id="KW-1185">Reference proteome</keyword>
<dbReference type="PANTHER" id="PTHR12185">
    <property type="entry name" value="SID1 TRANSMEMBRANE FAMILY MEMEBER"/>
    <property type="match status" value="1"/>
</dbReference>
<feature type="transmembrane region" description="Helical" evidence="9">
    <location>
        <begin position="457"/>
        <end position="475"/>
    </location>
</feature>
<feature type="transmembrane region" description="Helical" evidence="9">
    <location>
        <begin position="553"/>
        <end position="572"/>
    </location>
</feature>
<evidence type="ECO:0000256" key="2">
    <source>
        <dbReference type="ARBA" id="ARBA00006618"/>
    </source>
</evidence>
<reference evidence="11" key="1">
    <citation type="submission" date="2021-12" db="EMBL/GenBank/DDBJ databases">
        <authorList>
            <person name="King R."/>
        </authorList>
    </citation>
    <scope>NUCLEOTIDE SEQUENCE</scope>
</reference>
<dbReference type="PANTHER" id="PTHR12185:SF14">
    <property type="entry name" value="CHOLESTEROL UPTAKE PROTEIN 1"/>
    <property type="match status" value="1"/>
</dbReference>
<keyword evidence="3 9" id="KW-0812">Transmembrane</keyword>
<dbReference type="GO" id="GO:0003725">
    <property type="term" value="F:double-stranded RNA binding"/>
    <property type="evidence" value="ECO:0007669"/>
    <property type="project" value="TreeGrafter"/>
</dbReference>
<evidence type="ECO:0000256" key="9">
    <source>
        <dbReference type="SAM" id="Phobius"/>
    </source>
</evidence>
<protein>
    <submittedName>
        <fullName evidence="11">Uncharacterized protein</fullName>
    </submittedName>
</protein>
<feature type="transmembrane region" description="Helical" evidence="9">
    <location>
        <begin position="522"/>
        <end position="541"/>
    </location>
</feature>
<feature type="transmembrane region" description="Helical" evidence="9">
    <location>
        <begin position="744"/>
        <end position="763"/>
    </location>
</feature>
<evidence type="ECO:0000256" key="10">
    <source>
        <dbReference type="SAM" id="SignalP"/>
    </source>
</evidence>
<feature type="chain" id="PRO_5040448088" evidence="10">
    <location>
        <begin position="24"/>
        <end position="778"/>
    </location>
</feature>
<feature type="transmembrane region" description="Helical" evidence="9">
    <location>
        <begin position="660"/>
        <end position="682"/>
    </location>
</feature>
<evidence type="ECO:0000313" key="11">
    <source>
        <dbReference type="EMBL" id="CAH0381647.1"/>
    </source>
</evidence>
<evidence type="ECO:0000256" key="6">
    <source>
        <dbReference type="ARBA" id="ARBA00023136"/>
    </source>
</evidence>
<comment type="subcellular location">
    <subcellularLocation>
        <location evidence="1">Membrane</location>
        <topology evidence="1">Multi-pass membrane protein</topology>
    </subcellularLocation>
</comment>
<keyword evidence="6 9" id="KW-0472">Membrane</keyword>
<accession>A0A9P0EW59</accession>
<evidence type="ECO:0000256" key="5">
    <source>
        <dbReference type="ARBA" id="ARBA00022989"/>
    </source>
</evidence>
<feature type="transmembrane region" description="Helical" evidence="9">
    <location>
        <begin position="301"/>
        <end position="324"/>
    </location>
</feature>
<gene>
    <name evidence="11" type="ORF">BEMITA_LOCUS1269</name>
</gene>
<dbReference type="Proteomes" id="UP001152759">
    <property type="component" value="Chromosome 1"/>
</dbReference>
<dbReference type="GO" id="GO:0005886">
    <property type="term" value="C:plasma membrane"/>
    <property type="evidence" value="ECO:0007669"/>
    <property type="project" value="TreeGrafter"/>
</dbReference>
<feature type="transmembrane region" description="Helical" evidence="9">
    <location>
        <begin position="402"/>
        <end position="423"/>
    </location>
</feature>
<dbReference type="AlphaFoldDB" id="A0A9P0EW59"/>
<name>A0A9P0EW59_BEMTA</name>
<dbReference type="GO" id="GO:0051033">
    <property type="term" value="F:RNA transmembrane transporter activity"/>
    <property type="evidence" value="ECO:0007669"/>
    <property type="project" value="TreeGrafter"/>
</dbReference>
<organism evidence="11 12">
    <name type="scientific">Bemisia tabaci</name>
    <name type="common">Sweetpotato whitefly</name>
    <name type="synonym">Aleurodes tabaci</name>
    <dbReference type="NCBI Taxonomy" id="7038"/>
    <lineage>
        <taxon>Eukaryota</taxon>
        <taxon>Metazoa</taxon>
        <taxon>Ecdysozoa</taxon>
        <taxon>Arthropoda</taxon>
        <taxon>Hexapoda</taxon>
        <taxon>Insecta</taxon>
        <taxon>Pterygota</taxon>
        <taxon>Neoptera</taxon>
        <taxon>Paraneoptera</taxon>
        <taxon>Hemiptera</taxon>
        <taxon>Sternorrhyncha</taxon>
        <taxon>Aleyrodoidea</taxon>
        <taxon>Aleyrodidae</taxon>
        <taxon>Aleyrodinae</taxon>
        <taxon>Bemisia</taxon>
    </lineage>
</organism>
<feature type="transmembrane region" description="Helical" evidence="9">
    <location>
        <begin position="578"/>
        <end position="600"/>
    </location>
</feature>
<dbReference type="EMBL" id="OU963862">
    <property type="protein sequence ID" value="CAH0381647.1"/>
    <property type="molecule type" value="Genomic_DNA"/>
</dbReference>
<feature type="signal peptide" evidence="10">
    <location>
        <begin position="1"/>
        <end position="23"/>
    </location>
</feature>
<dbReference type="InterPro" id="IPR025958">
    <property type="entry name" value="SID1_TM_fam"/>
</dbReference>
<keyword evidence="5 9" id="KW-1133">Transmembrane helix</keyword>
<evidence type="ECO:0000256" key="1">
    <source>
        <dbReference type="ARBA" id="ARBA00004141"/>
    </source>
</evidence>
<evidence type="ECO:0000313" key="12">
    <source>
        <dbReference type="Proteomes" id="UP001152759"/>
    </source>
</evidence>
<feature type="transmembrane region" description="Helical" evidence="9">
    <location>
        <begin position="495"/>
        <end position="516"/>
    </location>
</feature>
<comment type="similarity">
    <text evidence="2">Belongs to the SID1 family.</text>
</comment>
<proteinExistence type="inferred from homology"/>
<feature type="transmembrane region" description="Helical" evidence="9">
    <location>
        <begin position="635"/>
        <end position="654"/>
    </location>
</feature>
<feature type="region of interest" description="Disordered" evidence="8">
    <location>
        <begin position="351"/>
        <end position="373"/>
    </location>
</feature>